<gene>
    <name evidence="7" type="ORF">SEPMUDRAFT_113880</name>
</gene>
<feature type="transmembrane region" description="Helical" evidence="6">
    <location>
        <begin position="215"/>
        <end position="236"/>
    </location>
</feature>
<comment type="subcellular location">
    <subcellularLocation>
        <location evidence="1">Membrane</location>
        <topology evidence="1">Multi-pass membrane protein</topology>
    </subcellularLocation>
</comment>
<dbReference type="PANTHER" id="PTHR42038">
    <property type="match status" value="1"/>
</dbReference>
<evidence type="ECO:0000256" key="3">
    <source>
        <dbReference type="ARBA" id="ARBA00022692"/>
    </source>
</evidence>
<evidence type="ECO:0000256" key="4">
    <source>
        <dbReference type="ARBA" id="ARBA00022989"/>
    </source>
</evidence>
<evidence type="ECO:0000256" key="5">
    <source>
        <dbReference type="ARBA" id="ARBA00023136"/>
    </source>
</evidence>
<dbReference type="AlphaFoldDB" id="N1QN58"/>
<dbReference type="InterPro" id="IPR039020">
    <property type="entry name" value="PaxB-like"/>
</dbReference>
<keyword evidence="8" id="KW-1185">Reference proteome</keyword>
<evidence type="ECO:0000256" key="6">
    <source>
        <dbReference type="SAM" id="Phobius"/>
    </source>
</evidence>
<dbReference type="HOGENOM" id="CLU_087059_2_0_1"/>
<dbReference type="EMBL" id="KB456260">
    <property type="protein sequence ID" value="EMF17907.1"/>
    <property type="molecule type" value="Genomic_DNA"/>
</dbReference>
<dbReference type="OMA" id="IGWICLY"/>
<feature type="transmembrane region" description="Helical" evidence="6">
    <location>
        <begin position="181"/>
        <end position="203"/>
    </location>
</feature>
<dbReference type="GeneID" id="27898196"/>
<dbReference type="OrthoDB" id="5294024at2759"/>
<sequence>MPFELAYSYSNAHLIVQPADARLEPPESYLFIQDGLIISCGVLYALCYLFYMARTYKDKTLSGFVEYLCGTLSYEIYYAFTTTSTPFERLSFLIWFLLDLTFALVALFTAYPSSRRKLVGSRLFLGTLLGLTFLHFLCRKFPDEREQVTAYWTGLLLQLPIGWGSLIHLLKRDNGTKGHSLEIWVTRFLGCITAYLTFFWRYWNVPENWSYVGSFWSIACIALTMLPEVVYPFVYIRVHLDQDRRRGTKKVE</sequence>
<dbReference type="PANTHER" id="PTHR42038:SF4">
    <property type="entry name" value="INTEGRAL MEMBRANE PROTEIN"/>
    <property type="match status" value="1"/>
</dbReference>
<dbReference type="GO" id="GO:0016020">
    <property type="term" value="C:membrane"/>
    <property type="evidence" value="ECO:0007669"/>
    <property type="project" value="UniProtKB-SubCell"/>
</dbReference>
<protein>
    <submittedName>
        <fullName evidence="7">Uncharacterized protein</fullName>
    </submittedName>
</protein>
<dbReference type="RefSeq" id="XP_016766028.1">
    <property type="nucleotide sequence ID" value="XM_016901059.1"/>
</dbReference>
<evidence type="ECO:0000313" key="7">
    <source>
        <dbReference type="EMBL" id="EMF17907.1"/>
    </source>
</evidence>
<reference evidence="7 8" key="1">
    <citation type="journal article" date="2012" name="PLoS Pathog.">
        <title>Diverse lifestyles and strategies of plant pathogenesis encoded in the genomes of eighteen Dothideomycetes fungi.</title>
        <authorList>
            <person name="Ohm R.A."/>
            <person name="Feau N."/>
            <person name="Henrissat B."/>
            <person name="Schoch C.L."/>
            <person name="Horwitz B.A."/>
            <person name="Barry K.W."/>
            <person name="Condon B.J."/>
            <person name="Copeland A.C."/>
            <person name="Dhillon B."/>
            <person name="Glaser F."/>
            <person name="Hesse C.N."/>
            <person name="Kosti I."/>
            <person name="LaButti K."/>
            <person name="Lindquist E.A."/>
            <person name="Lucas S."/>
            <person name="Salamov A.A."/>
            <person name="Bradshaw R.E."/>
            <person name="Ciuffetti L."/>
            <person name="Hamelin R.C."/>
            <person name="Kema G.H.J."/>
            <person name="Lawrence C."/>
            <person name="Scott J.A."/>
            <person name="Spatafora J.W."/>
            <person name="Turgeon B.G."/>
            <person name="de Wit P.J.G.M."/>
            <person name="Zhong S."/>
            <person name="Goodwin S.B."/>
            <person name="Grigoriev I.V."/>
        </authorList>
    </citation>
    <scope>NUCLEOTIDE SEQUENCE [LARGE SCALE GENOMIC DNA]</scope>
    <source>
        <strain evidence="7 8">SO2202</strain>
    </source>
</reference>
<dbReference type="Proteomes" id="UP000016931">
    <property type="component" value="Unassembled WGS sequence"/>
</dbReference>
<feature type="transmembrane region" description="Helical" evidence="6">
    <location>
        <begin position="148"/>
        <end position="169"/>
    </location>
</feature>
<keyword evidence="3 6" id="KW-0812">Transmembrane</keyword>
<feature type="transmembrane region" description="Helical" evidence="6">
    <location>
        <begin position="63"/>
        <end position="80"/>
    </location>
</feature>
<proteinExistence type="inferred from homology"/>
<comment type="similarity">
    <text evidence="2">Belongs to the paxB family.</text>
</comment>
<evidence type="ECO:0000256" key="2">
    <source>
        <dbReference type="ARBA" id="ARBA00006757"/>
    </source>
</evidence>
<dbReference type="eggNOG" id="ENOG502SNJ3">
    <property type="taxonomic scope" value="Eukaryota"/>
</dbReference>
<dbReference type="GO" id="GO:0016829">
    <property type="term" value="F:lyase activity"/>
    <property type="evidence" value="ECO:0007669"/>
    <property type="project" value="InterPro"/>
</dbReference>
<accession>N1QN58</accession>
<evidence type="ECO:0000313" key="8">
    <source>
        <dbReference type="Proteomes" id="UP000016931"/>
    </source>
</evidence>
<feature type="transmembrane region" description="Helical" evidence="6">
    <location>
        <begin position="30"/>
        <end position="51"/>
    </location>
</feature>
<feature type="transmembrane region" description="Helical" evidence="6">
    <location>
        <begin position="92"/>
        <end position="111"/>
    </location>
</feature>
<dbReference type="Pfam" id="PF25129">
    <property type="entry name" value="Pyr4-TMTC"/>
    <property type="match status" value="1"/>
</dbReference>
<evidence type="ECO:0000256" key="1">
    <source>
        <dbReference type="ARBA" id="ARBA00004141"/>
    </source>
</evidence>
<keyword evidence="4 6" id="KW-1133">Transmembrane helix</keyword>
<keyword evidence="5 6" id="KW-0472">Membrane</keyword>
<feature type="transmembrane region" description="Helical" evidence="6">
    <location>
        <begin position="123"/>
        <end position="142"/>
    </location>
</feature>
<organism evidence="7 8">
    <name type="scientific">Sphaerulina musiva (strain SO2202)</name>
    <name type="common">Poplar stem canker fungus</name>
    <name type="synonym">Septoria musiva</name>
    <dbReference type="NCBI Taxonomy" id="692275"/>
    <lineage>
        <taxon>Eukaryota</taxon>
        <taxon>Fungi</taxon>
        <taxon>Dikarya</taxon>
        <taxon>Ascomycota</taxon>
        <taxon>Pezizomycotina</taxon>
        <taxon>Dothideomycetes</taxon>
        <taxon>Dothideomycetidae</taxon>
        <taxon>Mycosphaerellales</taxon>
        <taxon>Mycosphaerellaceae</taxon>
        <taxon>Sphaerulina</taxon>
    </lineage>
</organism>
<name>N1QN58_SPHMS</name>